<sequence>MTFRIKGLSPEPFKTLPDLPEHNLATLGVIRYQVDSHPGFPDRIELKDAEKVESVVLLNHVCEPALSVEFLSAGNILYTLGIKDLTTAAATRLGGGPCEGRKPASEGSGRT</sequence>
<accession>A0ABY0UMG7</accession>
<organism evidence="2 3">
    <name type="scientific">Pseudomonas trivialis</name>
    <dbReference type="NCBI Taxonomy" id="200450"/>
    <lineage>
        <taxon>Bacteria</taxon>
        <taxon>Pseudomonadati</taxon>
        <taxon>Pseudomonadota</taxon>
        <taxon>Gammaproteobacteria</taxon>
        <taxon>Pseudomonadales</taxon>
        <taxon>Pseudomonadaceae</taxon>
        <taxon>Pseudomonas</taxon>
    </lineage>
</organism>
<proteinExistence type="predicted"/>
<keyword evidence="3" id="KW-1185">Reference proteome</keyword>
<name>A0ABY0UMG7_9PSED</name>
<evidence type="ECO:0000313" key="3">
    <source>
        <dbReference type="Proteomes" id="UP000183126"/>
    </source>
</evidence>
<evidence type="ECO:0000313" key="2">
    <source>
        <dbReference type="EMBL" id="SDS91031.1"/>
    </source>
</evidence>
<gene>
    <name evidence="2" type="ORF">SAMN04490205_4058</name>
</gene>
<feature type="region of interest" description="Disordered" evidence="1">
    <location>
        <begin position="91"/>
        <end position="111"/>
    </location>
</feature>
<dbReference type="RefSeq" id="WP_057009815.1">
    <property type="nucleotide sequence ID" value="NZ_JYLK01000017.1"/>
</dbReference>
<reference evidence="2 3" key="1">
    <citation type="submission" date="2016-10" db="EMBL/GenBank/DDBJ databases">
        <authorList>
            <person name="Varghese N."/>
            <person name="Submissions S."/>
        </authorList>
    </citation>
    <scope>NUCLEOTIDE SEQUENCE [LARGE SCALE GENOMIC DNA]</scope>
    <source>
        <strain evidence="2 3">BS3111</strain>
    </source>
</reference>
<dbReference type="EMBL" id="LT629760">
    <property type="protein sequence ID" value="SDS91031.1"/>
    <property type="molecule type" value="Genomic_DNA"/>
</dbReference>
<protein>
    <submittedName>
        <fullName evidence="2">Uncharacterized protein</fullName>
    </submittedName>
</protein>
<evidence type="ECO:0000256" key="1">
    <source>
        <dbReference type="SAM" id="MobiDB-lite"/>
    </source>
</evidence>
<dbReference type="Proteomes" id="UP000183126">
    <property type="component" value="Chromosome I"/>
</dbReference>